<protein>
    <submittedName>
        <fullName evidence="8">T9SS type A sorting domain-containing protein</fullName>
    </submittedName>
</protein>
<dbReference type="InterPro" id="IPR014756">
    <property type="entry name" value="Ig_E-set"/>
</dbReference>
<feature type="signal peptide" evidence="6">
    <location>
        <begin position="1"/>
        <end position="31"/>
    </location>
</feature>
<dbReference type="Pfam" id="PF01833">
    <property type="entry name" value="TIG"/>
    <property type="match status" value="1"/>
</dbReference>
<evidence type="ECO:0000256" key="3">
    <source>
        <dbReference type="ARBA" id="ARBA00022729"/>
    </source>
</evidence>
<feature type="domain" description="IPT/TIG" evidence="7">
    <location>
        <begin position="33"/>
        <end position="99"/>
    </location>
</feature>
<evidence type="ECO:0000256" key="2">
    <source>
        <dbReference type="ARBA" id="ARBA00022692"/>
    </source>
</evidence>
<gene>
    <name evidence="8" type="ORF">EWM57_11575</name>
</gene>
<dbReference type="InterPro" id="IPR045232">
    <property type="entry name" value="FAM234"/>
</dbReference>
<sequence length="607" mass="62663">MPRFSPLASLISLRRAALLGCALLSSALVSAQTITSFSPTYGTVGSDVTITGTGFLTVQSVLLNGQKMRVKSNTGTSLLVTIPTSASTGQLRVTTSAGTVLSGKGFRVTRVSTSFSYPVASSATATGVGNLGDYSTPAIADLDNDGLLDLIIGYGDGANNTNGGTLRRFEQASATDGNFTSSTTLTPRTLTFGADATAATNPAITVANYAKPWLTDLDNDGLLDLLIGETGGTVVRYEQSSLLNPNNFTAYGVLFANPDATTPANRYYARPTVTDLDNDGLLDILVGASDGFIHHYEQKTAGAVTAANFNDYGNLKTSGGVAIDGGNVSKAQVIDIDGDGILDLLIGNAAGQVLQYKQSAIGAASFDQVGTGSFNNIALGNGQYAAPLMADVDGDGLLDLLLGNYNLASGDVQHYEQSIGTSTPLPVVLSSFTGKTITSGAQLRWTTAQEVNSAAFVVEHSTDGRTFTDLATLAAAGTSSAAHSYDYTDASAASRQGSIHYYRLRQLDQDGTVAYSSVVTLSRAAAAAGAYPNPFTEALYVTLPGPTETQPVTATLLSLGGQPVYAATLQLGAVARALPGLPELAPGIYVLRLTTAAGTTTQRVSRQ</sequence>
<evidence type="ECO:0000256" key="5">
    <source>
        <dbReference type="ARBA" id="ARBA00023136"/>
    </source>
</evidence>
<keyword evidence="4" id="KW-1133">Transmembrane helix</keyword>
<dbReference type="CDD" id="cd00102">
    <property type="entry name" value="IPT"/>
    <property type="match status" value="1"/>
</dbReference>
<dbReference type="Gene3D" id="2.130.10.130">
    <property type="entry name" value="Integrin alpha, N-terminal"/>
    <property type="match status" value="1"/>
</dbReference>
<dbReference type="Gene3D" id="2.60.40.10">
    <property type="entry name" value="Immunoglobulins"/>
    <property type="match status" value="2"/>
</dbReference>
<organism evidence="8 9">
    <name type="scientific">Hymenobacter persicinus</name>
    <dbReference type="NCBI Taxonomy" id="2025506"/>
    <lineage>
        <taxon>Bacteria</taxon>
        <taxon>Pseudomonadati</taxon>
        <taxon>Bacteroidota</taxon>
        <taxon>Cytophagia</taxon>
        <taxon>Cytophagales</taxon>
        <taxon>Hymenobacteraceae</taxon>
        <taxon>Hymenobacter</taxon>
    </lineage>
</organism>
<keyword evidence="5" id="KW-0472">Membrane</keyword>
<evidence type="ECO:0000313" key="9">
    <source>
        <dbReference type="Proteomes" id="UP000294155"/>
    </source>
</evidence>
<evidence type="ECO:0000256" key="4">
    <source>
        <dbReference type="ARBA" id="ARBA00022989"/>
    </source>
</evidence>
<dbReference type="Proteomes" id="UP000294155">
    <property type="component" value="Unassembled WGS sequence"/>
</dbReference>
<dbReference type="InterPro" id="IPR013517">
    <property type="entry name" value="FG-GAP"/>
</dbReference>
<dbReference type="EMBL" id="SEWE01000021">
    <property type="protein sequence ID" value="RYU79164.1"/>
    <property type="molecule type" value="Genomic_DNA"/>
</dbReference>
<proteinExistence type="predicted"/>
<dbReference type="InterPro" id="IPR026444">
    <property type="entry name" value="Secre_tail"/>
</dbReference>
<evidence type="ECO:0000259" key="7">
    <source>
        <dbReference type="Pfam" id="PF01833"/>
    </source>
</evidence>
<dbReference type="InterPro" id="IPR013783">
    <property type="entry name" value="Ig-like_fold"/>
</dbReference>
<reference evidence="8 9" key="1">
    <citation type="submission" date="2019-02" db="EMBL/GenBank/DDBJ databases">
        <title>Bacterial novel species isolated from soil.</title>
        <authorList>
            <person name="Jung H.-Y."/>
        </authorList>
    </citation>
    <scope>NUCLEOTIDE SEQUENCE [LARGE SCALE GENOMIC DNA]</scope>
    <source>
        <strain evidence="8 9">1-3-3-3</strain>
    </source>
</reference>
<evidence type="ECO:0000256" key="1">
    <source>
        <dbReference type="ARBA" id="ARBA00004167"/>
    </source>
</evidence>
<dbReference type="InterPro" id="IPR002909">
    <property type="entry name" value="IPT_dom"/>
</dbReference>
<dbReference type="PANTHER" id="PTHR21419:SF23">
    <property type="entry name" value="PROTEIN DEFECTIVE IN EXINE FORMATION 1"/>
    <property type="match status" value="1"/>
</dbReference>
<dbReference type="PANTHER" id="PTHR21419">
    <property type="match status" value="1"/>
</dbReference>
<dbReference type="RefSeq" id="WP_129921306.1">
    <property type="nucleotide sequence ID" value="NZ_SEWE01000021.1"/>
</dbReference>
<dbReference type="Pfam" id="PF13517">
    <property type="entry name" value="FG-GAP_3"/>
    <property type="match status" value="2"/>
</dbReference>
<name>A0A4Q5LAX4_9BACT</name>
<dbReference type="AlphaFoldDB" id="A0A4Q5LAX4"/>
<evidence type="ECO:0000313" key="8">
    <source>
        <dbReference type="EMBL" id="RYU79164.1"/>
    </source>
</evidence>
<dbReference type="SUPFAM" id="SSF69318">
    <property type="entry name" value="Integrin alpha N-terminal domain"/>
    <property type="match status" value="1"/>
</dbReference>
<feature type="chain" id="PRO_5020510472" evidence="6">
    <location>
        <begin position="32"/>
        <end position="607"/>
    </location>
</feature>
<evidence type="ECO:0000256" key="6">
    <source>
        <dbReference type="SAM" id="SignalP"/>
    </source>
</evidence>
<keyword evidence="9" id="KW-1185">Reference proteome</keyword>
<dbReference type="InterPro" id="IPR028994">
    <property type="entry name" value="Integrin_alpha_N"/>
</dbReference>
<keyword evidence="2" id="KW-0812">Transmembrane</keyword>
<comment type="caution">
    <text evidence="8">The sequence shown here is derived from an EMBL/GenBank/DDBJ whole genome shotgun (WGS) entry which is preliminary data.</text>
</comment>
<dbReference type="NCBIfam" id="TIGR04183">
    <property type="entry name" value="Por_Secre_tail"/>
    <property type="match status" value="1"/>
</dbReference>
<accession>A0A4Q5LAX4</accession>
<dbReference type="OrthoDB" id="9816120at2"/>
<dbReference type="GO" id="GO:0016020">
    <property type="term" value="C:membrane"/>
    <property type="evidence" value="ECO:0007669"/>
    <property type="project" value="UniProtKB-SubCell"/>
</dbReference>
<dbReference type="SUPFAM" id="SSF81296">
    <property type="entry name" value="E set domains"/>
    <property type="match status" value="1"/>
</dbReference>
<keyword evidence="3 6" id="KW-0732">Signal</keyword>
<comment type="subcellular location">
    <subcellularLocation>
        <location evidence="1">Membrane</location>
        <topology evidence="1">Single-pass membrane protein</topology>
    </subcellularLocation>
</comment>